<proteinExistence type="predicted"/>
<dbReference type="Pfam" id="PF00001">
    <property type="entry name" value="7tm_1"/>
    <property type="match status" value="1"/>
</dbReference>
<dbReference type="GO" id="GO:0004930">
    <property type="term" value="F:G protein-coupled receptor activity"/>
    <property type="evidence" value="ECO:0007669"/>
    <property type="project" value="UniProtKB-KW"/>
</dbReference>
<feature type="transmembrane region" description="Helical" evidence="9">
    <location>
        <begin position="7"/>
        <end position="29"/>
    </location>
</feature>
<accession>A0A3P7LP78</accession>
<feature type="region of interest" description="Disordered" evidence="8">
    <location>
        <begin position="90"/>
        <end position="112"/>
    </location>
</feature>
<dbReference type="PANTHER" id="PTHR24238">
    <property type="entry name" value="G-PROTEIN COUPLED RECEPTOR"/>
    <property type="match status" value="1"/>
</dbReference>
<evidence type="ECO:0000256" key="7">
    <source>
        <dbReference type="ARBA" id="ARBA00023224"/>
    </source>
</evidence>
<keyword evidence="5 9" id="KW-0472">Membrane</keyword>
<dbReference type="EMBL" id="UYRU01056411">
    <property type="protein sequence ID" value="VDN13447.1"/>
    <property type="molecule type" value="Genomic_DNA"/>
</dbReference>
<protein>
    <recommendedName>
        <fullName evidence="10">G-protein coupled receptors family 1 profile domain-containing protein</fullName>
    </recommendedName>
</protein>
<evidence type="ECO:0000259" key="10">
    <source>
        <dbReference type="PROSITE" id="PS50262"/>
    </source>
</evidence>
<evidence type="ECO:0000256" key="1">
    <source>
        <dbReference type="ARBA" id="ARBA00004141"/>
    </source>
</evidence>
<keyword evidence="3 9" id="KW-1133">Transmembrane helix</keyword>
<evidence type="ECO:0000256" key="6">
    <source>
        <dbReference type="ARBA" id="ARBA00023170"/>
    </source>
</evidence>
<evidence type="ECO:0000256" key="8">
    <source>
        <dbReference type="SAM" id="MobiDB-lite"/>
    </source>
</evidence>
<feature type="domain" description="G-protein coupled receptors family 1 profile" evidence="10">
    <location>
        <begin position="1"/>
        <end position="112"/>
    </location>
</feature>
<evidence type="ECO:0000256" key="9">
    <source>
        <dbReference type="SAM" id="Phobius"/>
    </source>
</evidence>
<organism evidence="11 12">
    <name type="scientific">Dibothriocephalus latus</name>
    <name type="common">Fish tapeworm</name>
    <name type="synonym">Diphyllobothrium latum</name>
    <dbReference type="NCBI Taxonomy" id="60516"/>
    <lineage>
        <taxon>Eukaryota</taxon>
        <taxon>Metazoa</taxon>
        <taxon>Spiralia</taxon>
        <taxon>Lophotrochozoa</taxon>
        <taxon>Platyhelminthes</taxon>
        <taxon>Cestoda</taxon>
        <taxon>Eucestoda</taxon>
        <taxon>Diphyllobothriidea</taxon>
        <taxon>Diphyllobothriidae</taxon>
        <taxon>Dibothriocephalus</taxon>
    </lineage>
</organism>
<dbReference type="Gene3D" id="1.20.1070.10">
    <property type="entry name" value="Rhodopsin 7-helix transmembrane proteins"/>
    <property type="match status" value="1"/>
</dbReference>
<evidence type="ECO:0000313" key="11">
    <source>
        <dbReference type="EMBL" id="VDN13447.1"/>
    </source>
</evidence>
<dbReference type="PROSITE" id="PS00237">
    <property type="entry name" value="G_PROTEIN_RECEP_F1_1"/>
    <property type="match status" value="1"/>
</dbReference>
<sequence>MSEISCRILFASLGVPTYVSCILMLLIAIDRYRSILYPLRKRISSGFAIFLLLASVLFSMVAASPVAYFTSVQKVLLKLDSSEEDSIVDETVSQSTSSEAEGLDIPVKHFAE</sequence>
<keyword evidence="7" id="KW-0807">Transducer</keyword>
<feature type="transmembrane region" description="Helical" evidence="9">
    <location>
        <begin position="49"/>
        <end position="69"/>
    </location>
</feature>
<dbReference type="SUPFAM" id="SSF81321">
    <property type="entry name" value="Family A G protein-coupled receptor-like"/>
    <property type="match status" value="1"/>
</dbReference>
<dbReference type="AlphaFoldDB" id="A0A3P7LP78"/>
<dbReference type="PROSITE" id="PS50262">
    <property type="entry name" value="G_PROTEIN_RECEP_F1_2"/>
    <property type="match status" value="1"/>
</dbReference>
<evidence type="ECO:0000256" key="5">
    <source>
        <dbReference type="ARBA" id="ARBA00023136"/>
    </source>
</evidence>
<evidence type="ECO:0000256" key="3">
    <source>
        <dbReference type="ARBA" id="ARBA00022989"/>
    </source>
</evidence>
<keyword evidence="6" id="KW-0675">Receptor</keyword>
<reference evidence="11 12" key="1">
    <citation type="submission" date="2018-11" db="EMBL/GenBank/DDBJ databases">
        <authorList>
            <consortium name="Pathogen Informatics"/>
        </authorList>
    </citation>
    <scope>NUCLEOTIDE SEQUENCE [LARGE SCALE GENOMIC DNA]</scope>
</reference>
<dbReference type="InterPro" id="IPR000276">
    <property type="entry name" value="GPCR_Rhodpsn"/>
</dbReference>
<keyword evidence="2 9" id="KW-0812">Transmembrane</keyword>
<dbReference type="Proteomes" id="UP000281553">
    <property type="component" value="Unassembled WGS sequence"/>
</dbReference>
<evidence type="ECO:0000256" key="4">
    <source>
        <dbReference type="ARBA" id="ARBA00023040"/>
    </source>
</evidence>
<dbReference type="GO" id="GO:0016020">
    <property type="term" value="C:membrane"/>
    <property type="evidence" value="ECO:0007669"/>
    <property type="project" value="UniProtKB-SubCell"/>
</dbReference>
<comment type="subcellular location">
    <subcellularLocation>
        <location evidence="1">Membrane</location>
        <topology evidence="1">Multi-pass membrane protein</topology>
    </subcellularLocation>
</comment>
<name>A0A3P7LP78_DIBLA</name>
<evidence type="ECO:0000313" key="12">
    <source>
        <dbReference type="Proteomes" id="UP000281553"/>
    </source>
</evidence>
<keyword evidence="4" id="KW-0297">G-protein coupled receptor</keyword>
<dbReference type="InterPro" id="IPR017452">
    <property type="entry name" value="GPCR_Rhodpsn_7TM"/>
</dbReference>
<evidence type="ECO:0000256" key="2">
    <source>
        <dbReference type="ARBA" id="ARBA00022692"/>
    </source>
</evidence>
<dbReference type="OrthoDB" id="9046662at2759"/>
<keyword evidence="12" id="KW-1185">Reference proteome</keyword>
<gene>
    <name evidence="11" type="ORF">DILT_LOCUS9278</name>
</gene>